<dbReference type="EMBL" id="WMIA01000008">
    <property type="protein sequence ID" value="MTF38971.1"/>
    <property type="molecule type" value="Genomic_DNA"/>
</dbReference>
<name>A0A844GV99_9CHRO</name>
<proteinExistence type="predicted"/>
<evidence type="ECO:0000313" key="1">
    <source>
        <dbReference type="EMBL" id="MTF38971.1"/>
    </source>
</evidence>
<protein>
    <submittedName>
        <fullName evidence="1">Type II toxin-antitoxin system HicB family antitoxin</fullName>
    </submittedName>
</protein>
<gene>
    <name evidence="1" type="ORF">GGC33_08525</name>
</gene>
<organism evidence="1 2">
    <name type="scientific">Cyanobacterium aponinum 0216</name>
    <dbReference type="NCBI Taxonomy" id="2676140"/>
    <lineage>
        <taxon>Bacteria</taxon>
        <taxon>Bacillati</taxon>
        <taxon>Cyanobacteriota</taxon>
        <taxon>Cyanophyceae</taxon>
        <taxon>Oscillatoriophycideae</taxon>
        <taxon>Chroococcales</taxon>
        <taxon>Geminocystaceae</taxon>
        <taxon>Cyanobacterium</taxon>
    </lineage>
</organism>
<reference evidence="1 2" key="1">
    <citation type="submission" date="2019-11" db="EMBL/GenBank/DDBJ databases">
        <title>Isolation of a new High Light Tolerant Cyanobacteria.</title>
        <authorList>
            <person name="Dobson Z."/>
            <person name="Vaughn N."/>
            <person name="Vaughn M."/>
            <person name="Fromme P."/>
            <person name="Mazor Y."/>
        </authorList>
    </citation>
    <scope>NUCLEOTIDE SEQUENCE [LARGE SCALE GENOMIC DNA]</scope>
    <source>
        <strain evidence="1 2">0216</strain>
    </source>
</reference>
<dbReference type="Proteomes" id="UP000437131">
    <property type="component" value="Unassembled WGS sequence"/>
</dbReference>
<evidence type="ECO:0000313" key="2">
    <source>
        <dbReference type="Proteomes" id="UP000437131"/>
    </source>
</evidence>
<dbReference type="AlphaFoldDB" id="A0A844GV99"/>
<accession>A0A844GV99</accession>
<dbReference type="RefSeq" id="WP_155083763.1">
    <property type="nucleotide sequence ID" value="NZ_WMIA01000008.1"/>
</dbReference>
<dbReference type="InterPro" id="IPR035069">
    <property type="entry name" value="TTHA1013/TTHA0281-like"/>
</dbReference>
<comment type="caution">
    <text evidence="1">The sequence shown here is derived from an EMBL/GenBank/DDBJ whole genome shotgun (WGS) entry which is preliminary data.</text>
</comment>
<dbReference type="Gene3D" id="3.30.160.250">
    <property type="match status" value="1"/>
</dbReference>
<sequence length="74" mass="8371">MKKQTLTVILYKEDNMYVAECVESGTVDQGESIEEAIDNLKEATKLYLEECPFVETQPRLVTTMEVTYGELSCA</sequence>
<dbReference type="SUPFAM" id="SSF143100">
    <property type="entry name" value="TTHA1013/TTHA0281-like"/>
    <property type="match status" value="1"/>
</dbReference>